<dbReference type="PROSITE" id="PS50893">
    <property type="entry name" value="ABC_TRANSPORTER_2"/>
    <property type="match status" value="1"/>
</dbReference>
<proteinExistence type="predicted"/>
<dbReference type="GO" id="GO:0005524">
    <property type="term" value="F:ATP binding"/>
    <property type="evidence" value="ECO:0007669"/>
    <property type="project" value="UniProtKB-KW"/>
</dbReference>
<dbReference type="PROSITE" id="PS00211">
    <property type="entry name" value="ABC_TRANSPORTER_1"/>
    <property type="match status" value="1"/>
</dbReference>
<dbReference type="Pfam" id="PF00005">
    <property type="entry name" value="ABC_tran"/>
    <property type="match status" value="1"/>
</dbReference>
<dbReference type="InterPro" id="IPR027417">
    <property type="entry name" value="P-loop_NTPase"/>
</dbReference>
<dbReference type="EMBL" id="CP072384">
    <property type="protein sequence ID" value="QUC06950.1"/>
    <property type="molecule type" value="Genomic_DNA"/>
</dbReference>
<evidence type="ECO:0000256" key="1">
    <source>
        <dbReference type="ARBA" id="ARBA00004202"/>
    </source>
</evidence>
<dbReference type="InterPro" id="IPR050763">
    <property type="entry name" value="ABC_transporter_ATP-binding"/>
</dbReference>
<dbReference type="SUPFAM" id="SSF52540">
    <property type="entry name" value="P-loop containing nucleoside triphosphate hydrolases"/>
    <property type="match status" value="1"/>
</dbReference>
<evidence type="ECO:0000313" key="8">
    <source>
        <dbReference type="Proteomes" id="UP000678513"/>
    </source>
</evidence>
<evidence type="ECO:0000256" key="2">
    <source>
        <dbReference type="ARBA" id="ARBA00022448"/>
    </source>
</evidence>
<dbReference type="PANTHER" id="PTHR42711:SF17">
    <property type="entry name" value="ABC TRANSPORTER ATP-BINDING PROTEIN"/>
    <property type="match status" value="1"/>
</dbReference>
<gene>
    <name evidence="7" type="ORF">J5A65_08185</name>
</gene>
<dbReference type="Gene3D" id="3.40.50.300">
    <property type="entry name" value="P-loop containing nucleotide triphosphate hydrolases"/>
    <property type="match status" value="1"/>
</dbReference>
<evidence type="ECO:0000256" key="5">
    <source>
        <dbReference type="ARBA" id="ARBA00023251"/>
    </source>
</evidence>
<reference evidence="7 8" key="1">
    <citation type="submission" date="2021-03" db="EMBL/GenBank/DDBJ databases">
        <title>Human Oral Microbial Genomes.</title>
        <authorList>
            <person name="Johnston C.D."/>
            <person name="Chen T."/>
            <person name="Dewhirst F.E."/>
        </authorList>
    </citation>
    <scope>NUCLEOTIDE SEQUENCE [LARGE SCALE GENOMIC DNA]</scope>
    <source>
        <strain evidence="7 8">DSMZ 100122</strain>
    </source>
</reference>
<dbReference type="InterPro" id="IPR003439">
    <property type="entry name" value="ABC_transporter-like_ATP-bd"/>
</dbReference>
<keyword evidence="4 7" id="KW-0067">ATP-binding</keyword>
<dbReference type="RefSeq" id="WP_212321022.1">
    <property type="nucleotide sequence ID" value="NZ_AP024463.1"/>
</dbReference>
<evidence type="ECO:0000313" key="7">
    <source>
        <dbReference type="EMBL" id="QUC06950.1"/>
    </source>
</evidence>
<keyword evidence="2" id="KW-0813">Transport</keyword>
<sequence length="301" mass="32292">MNAIELQRVHKSFRSPDGLVEAVAGIDVTIKPGEIVAFLGPNGAGKTTTLDMLLGLTSPTSGTIEVFGLAPRSAIMQGKIGAVLQTGGLLRDLRVEETIRAIAALQGATSRVGRVMALTGLADVARRQVSRCSGGEQQRVKFALALLTDPQLLILDEPTAGLDVTARRDFWDSMRAQAAGGRTIVFATHYLEEAQNFAQRIVLIAKGRIIADGSVDEVRRLTNHRRLTAQLPPGRAENLVAELRPFLGDDASLDGTCLNTTVIESDALALALLERGAWDLTVTAANLEEAFFTLTETERQP</sequence>
<comment type="subcellular location">
    <subcellularLocation>
        <location evidence="1">Cell membrane</location>
        <topology evidence="1">Peripheral membrane protein</topology>
    </subcellularLocation>
</comment>
<protein>
    <submittedName>
        <fullName evidence="7">ABC transporter ATP-binding protein</fullName>
    </submittedName>
</protein>
<evidence type="ECO:0000256" key="4">
    <source>
        <dbReference type="ARBA" id="ARBA00022840"/>
    </source>
</evidence>
<dbReference type="InterPro" id="IPR003593">
    <property type="entry name" value="AAA+_ATPase"/>
</dbReference>
<accession>A0ABX7Y1A2</accession>
<evidence type="ECO:0000259" key="6">
    <source>
        <dbReference type="PROSITE" id="PS50893"/>
    </source>
</evidence>
<dbReference type="InterPro" id="IPR017871">
    <property type="entry name" value="ABC_transporter-like_CS"/>
</dbReference>
<name>A0ABX7Y1A2_9ACTN</name>
<keyword evidence="8" id="KW-1185">Reference proteome</keyword>
<dbReference type="PANTHER" id="PTHR42711">
    <property type="entry name" value="ABC TRANSPORTER ATP-BINDING PROTEIN"/>
    <property type="match status" value="1"/>
</dbReference>
<dbReference type="CDD" id="cd03230">
    <property type="entry name" value="ABC_DR_subfamily_A"/>
    <property type="match status" value="1"/>
</dbReference>
<keyword evidence="5" id="KW-0046">Antibiotic resistance</keyword>
<feature type="domain" description="ABC transporter" evidence="6">
    <location>
        <begin position="4"/>
        <end position="231"/>
    </location>
</feature>
<dbReference type="Proteomes" id="UP000678513">
    <property type="component" value="Chromosome"/>
</dbReference>
<keyword evidence="3" id="KW-0547">Nucleotide-binding</keyword>
<evidence type="ECO:0000256" key="3">
    <source>
        <dbReference type="ARBA" id="ARBA00022741"/>
    </source>
</evidence>
<dbReference type="SMART" id="SM00382">
    <property type="entry name" value="AAA"/>
    <property type="match status" value="1"/>
</dbReference>
<organism evidence="7 8">
    <name type="scientific">Arachnia rubra</name>
    <dbReference type="NCBI Taxonomy" id="1547448"/>
    <lineage>
        <taxon>Bacteria</taxon>
        <taxon>Bacillati</taxon>
        <taxon>Actinomycetota</taxon>
        <taxon>Actinomycetes</taxon>
        <taxon>Propionibacteriales</taxon>
        <taxon>Propionibacteriaceae</taxon>
        <taxon>Arachnia</taxon>
    </lineage>
</organism>